<feature type="domain" description="PAC" evidence="6">
    <location>
        <begin position="797"/>
        <end position="849"/>
    </location>
</feature>
<accession>A0ABW2SIR8</accession>
<dbReference type="InterPro" id="IPR013656">
    <property type="entry name" value="PAS_4"/>
</dbReference>
<dbReference type="InterPro" id="IPR000160">
    <property type="entry name" value="GGDEF_dom"/>
</dbReference>
<feature type="domain" description="PAC" evidence="6">
    <location>
        <begin position="509"/>
        <end position="561"/>
    </location>
</feature>
<dbReference type="InterPro" id="IPR000014">
    <property type="entry name" value="PAS"/>
</dbReference>
<dbReference type="NCBIfam" id="TIGR00229">
    <property type="entry name" value="sensory_box"/>
    <property type="match status" value="3"/>
</dbReference>
<dbReference type="PROSITE" id="PS50887">
    <property type="entry name" value="GGDEF"/>
    <property type="match status" value="1"/>
</dbReference>
<comment type="caution">
    <text evidence="10">The sequence shown here is derived from an EMBL/GenBank/DDBJ whole genome shotgun (WGS) entry which is preliminary data.</text>
</comment>
<feature type="domain" description="PAS" evidence="5">
    <location>
        <begin position="724"/>
        <end position="770"/>
    </location>
</feature>
<dbReference type="InterPro" id="IPR035965">
    <property type="entry name" value="PAS-like_dom_sf"/>
</dbReference>
<dbReference type="Pfam" id="PF13426">
    <property type="entry name" value="PAS_9"/>
    <property type="match status" value="1"/>
</dbReference>
<dbReference type="Gene3D" id="3.30.450.40">
    <property type="match status" value="1"/>
</dbReference>
<dbReference type="SMART" id="SM00052">
    <property type="entry name" value="EAL"/>
    <property type="match status" value="1"/>
</dbReference>
<keyword evidence="11" id="KW-1185">Reference proteome</keyword>
<feature type="domain" description="GGDEF" evidence="9">
    <location>
        <begin position="881"/>
        <end position="1013"/>
    </location>
</feature>
<keyword evidence="3" id="KW-1133">Transmembrane helix</keyword>
<name>A0ABW2SIR8_9BURK</name>
<keyword evidence="2" id="KW-0812">Transmembrane</keyword>
<reference evidence="11" key="1">
    <citation type="journal article" date="2019" name="Int. J. Syst. Evol. Microbiol.">
        <title>The Global Catalogue of Microorganisms (GCM) 10K type strain sequencing project: providing services to taxonomists for standard genome sequencing and annotation.</title>
        <authorList>
            <consortium name="The Broad Institute Genomics Platform"/>
            <consortium name="The Broad Institute Genome Sequencing Center for Infectious Disease"/>
            <person name="Wu L."/>
            <person name="Ma J."/>
        </authorList>
    </citation>
    <scope>NUCLEOTIDE SEQUENCE [LARGE SCALE GENOMIC DNA]</scope>
    <source>
        <strain evidence="11">CCUG 53903</strain>
    </source>
</reference>
<dbReference type="InterPro" id="IPR052155">
    <property type="entry name" value="Biofilm_reg_signaling"/>
</dbReference>
<dbReference type="InterPro" id="IPR006189">
    <property type="entry name" value="CHASE_dom"/>
</dbReference>
<evidence type="ECO:0000256" key="1">
    <source>
        <dbReference type="ARBA" id="ARBA00004370"/>
    </source>
</evidence>
<dbReference type="PANTHER" id="PTHR44757">
    <property type="entry name" value="DIGUANYLATE CYCLASE DGCP"/>
    <property type="match status" value="1"/>
</dbReference>
<dbReference type="PROSITE" id="PS50839">
    <property type="entry name" value="CHASE"/>
    <property type="match status" value="1"/>
</dbReference>
<dbReference type="Pfam" id="PF08448">
    <property type="entry name" value="PAS_4"/>
    <property type="match status" value="1"/>
</dbReference>
<dbReference type="PROSITE" id="PS50113">
    <property type="entry name" value="PAC"/>
    <property type="match status" value="2"/>
</dbReference>
<dbReference type="NCBIfam" id="TIGR00254">
    <property type="entry name" value="GGDEF"/>
    <property type="match status" value="1"/>
</dbReference>
<dbReference type="SMART" id="SM00267">
    <property type="entry name" value="GGDEF"/>
    <property type="match status" value="1"/>
</dbReference>
<gene>
    <name evidence="10" type="ORF">ACFQU0_21655</name>
</gene>
<dbReference type="SMART" id="SM00065">
    <property type="entry name" value="GAF"/>
    <property type="match status" value="1"/>
</dbReference>
<comment type="subcellular location">
    <subcellularLocation>
        <location evidence="1">Membrane</location>
    </subcellularLocation>
</comment>
<feature type="domain" description="EAL" evidence="8">
    <location>
        <begin position="1022"/>
        <end position="1276"/>
    </location>
</feature>
<sequence length="1285" mass="143765">MSRDTTRWWAHRHLPLLVFLVGVLLSSVLVWRVEQQRVEAERTVLLSLATDQAKAIESRIDRLLSSTYLVAAALRKDKGEVIDFDTLAQEILPFYPGITALSVSPGGVVRHVVPLEPNRGLLGFNQFEDPRQNVEALRARDTGQLTLAGPLNLVQGGLGVVGRLPVFVNNDQGVRTFWGLVNVTIRFPGALDATGLHSLRELGYHHELWRTHPDSGQRQVIVASAPGPLNDPVNKQLRVPNAQWTLSVAPIHGWHSLPRLATGALAGLLLSALLAYVARLWIALAHHRARLERTVAERTADIATTQTQLAATLDALPDLLFEVDDELRVYLVHTQHPELLMMPANEVVGRQMSSLLPPDVLKVVRAAMSEAQERGRSTGKQYRLAVPQAREGAWFELSVAVKPTRPGEPTRYILLARDISERKRAELAQSSLQERLMLAFEASNDAPWDWNPQTNELYMSAQWWRMVGEADLGTIRNDDHFRQNYIHPDDAQIGVKVFRDAVAAQQTHYSFEFRLLHRDGHSIPVLVRARINYDAEGRPVRVSGTHQDLTHIRKAQRRETVRSFLLNLLAQDLSLPELLEQTVAQLETSMPGSLCTILLLDDEHKHIQQGFGHSMPASFLHAFNGVAIGPDVGSCGASAHSGQPVYIADIATHPNWAPFREIAQAARLAACWSQPVLLRDGQVAGTFAVYHRTVTEPHADDAQLLEMAARFVALAIERKQAESELQLSAAVFENSSEGFLVTDAQQRIVKVNPAFTRITGYGVQDILGKTPRHLASGHQNREFYANMWHELHTTGQWQGEVWNRRKDGQVYPEWLSITRVMDHEGQPRHYIAIFSDTSQRKAHEAQIRALAHFDPLTGLANRTLLKDRVDHDLSQAKRQHQPLTLMFLDLDHFKNINDSLGHHIGDLLLVEVGRRISAVVREQDTVARLGGDEFVAVLPGTNAQEATHVARRLLDRISQPYQLEQHELTITPSIGMALYPEDGADYQTLYRCADTAMYRAKQEGRNGFSFFTAEMQASSIRTLQLDNALRRALERDQLSLHYQPQVSLDTGDIVGVEALLRWNHPDWGPVTPGEFVPVAESSGQIIQIGEWVLRTACQQLKAWRDAGLPDMVLAVNLSAVQFRLPHLPEMVMALLEEAQLPPECLELELTESVAMHDPQGAIATMNRLHDRGILMSVDDFGTGYSSLSYLKRFRVYKLKIDMSFVRDMCADPEDASIVSAIINLAQSLGLKTIAEGVETEAQMAMLREQGCNEIQGYHVGRPMAAARFEAWVREHMAQQAQQTQA</sequence>
<dbReference type="Gene3D" id="3.30.70.270">
    <property type="match status" value="1"/>
</dbReference>
<proteinExistence type="predicted"/>
<dbReference type="InterPro" id="IPR042240">
    <property type="entry name" value="CHASE_sf"/>
</dbReference>
<dbReference type="PROSITE" id="PS50112">
    <property type="entry name" value="PAS"/>
    <property type="match status" value="2"/>
</dbReference>
<dbReference type="SMART" id="SM01079">
    <property type="entry name" value="CHASE"/>
    <property type="match status" value="1"/>
</dbReference>
<dbReference type="SUPFAM" id="SSF55073">
    <property type="entry name" value="Nucleotide cyclase"/>
    <property type="match status" value="1"/>
</dbReference>
<feature type="domain" description="PAS" evidence="5">
    <location>
        <begin position="305"/>
        <end position="375"/>
    </location>
</feature>
<dbReference type="Pfam" id="PF00990">
    <property type="entry name" value="GGDEF"/>
    <property type="match status" value="1"/>
</dbReference>
<dbReference type="SMART" id="SM00091">
    <property type="entry name" value="PAS"/>
    <property type="match status" value="3"/>
</dbReference>
<dbReference type="CDD" id="cd01948">
    <property type="entry name" value="EAL"/>
    <property type="match status" value="1"/>
</dbReference>
<evidence type="ECO:0000259" key="7">
    <source>
        <dbReference type="PROSITE" id="PS50839"/>
    </source>
</evidence>
<dbReference type="InterPro" id="IPR043128">
    <property type="entry name" value="Rev_trsase/Diguanyl_cyclase"/>
</dbReference>
<dbReference type="Pfam" id="PF03924">
    <property type="entry name" value="CHASE"/>
    <property type="match status" value="1"/>
</dbReference>
<dbReference type="InterPro" id="IPR013655">
    <property type="entry name" value="PAS_fold_3"/>
</dbReference>
<feature type="domain" description="CHASE" evidence="7">
    <location>
        <begin position="108"/>
        <end position="199"/>
    </location>
</feature>
<dbReference type="InterPro" id="IPR029787">
    <property type="entry name" value="Nucleotide_cyclase"/>
</dbReference>
<dbReference type="SUPFAM" id="SSF55781">
    <property type="entry name" value="GAF domain-like"/>
    <property type="match status" value="1"/>
</dbReference>
<evidence type="ECO:0000259" key="5">
    <source>
        <dbReference type="PROSITE" id="PS50112"/>
    </source>
</evidence>
<evidence type="ECO:0000313" key="11">
    <source>
        <dbReference type="Proteomes" id="UP001596457"/>
    </source>
</evidence>
<dbReference type="Gene3D" id="3.30.450.20">
    <property type="entry name" value="PAS domain"/>
    <property type="match status" value="3"/>
</dbReference>
<dbReference type="EMBL" id="JBHTBZ010000089">
    <property type="protein sequence ID" value="MFC7463032.1"/>
    <property type="molecule type" value="Genomic_DNA"/>
</dbReference>
<dbReference type="Pfam" id="PF13185">
    <property type="entry name" value="GAF_2"/>
    <property type="match status" value="1"/>
</dbReference>
<dbReference type="InterPro" id="IPR001633">
    <property type="entry name" value="EAL_dom"/>
</dbReference>
<dbReference type="InterPro" id="IPR029016">
    <property type="entry name" value="GAF-like_dom_sf"/>
</dbReference>
<dbReference type="Pfam" id="PF00563">
    <property type="entry name" value="EAL"/>
    <property type="match status" value="1"/>
</dbReference>
<dbReference type="CDD" id="cd01949">
    <property type="entry name" value="GGDEF"/>
    <property type="match status" value="1"/>
</dbReference>
<organism evidence="10 11">
    <name type="scientific">Hydrogenophaga defluvii</name>
    <dbReference type="NCBI Taxonomy" id="249410"/>
    <lineage>
        <taxon>Bacteria</taxon>
        <taxon>Pseudomonadati</taxon>
        <taxon>Pseudomonadota</taxon>
        <taxon>Betaproteobacteria</taxon>
        <taxon>Burkholderiales</taxon>
        <taxon>Comamonadaceae</taxon>
        <taxon>Hydrogenophaga</taxon>
    </lineage>
</organism>
<keyword evidence="4" id="KW-0472">Membrane</keyword>
<dbReference type="RefSeq" id="WP_382204321.1">
    <property type="nucleotide sequence ID" value="NZ_JBHTBZ010000089.1"/>
</dbReference>
<evidence type="ECO:0000259" key="9">
    <source>
        <dbReference type="PROSITE" id="PS50887"/>
    </source>
</evidence>
<dbReference type="SMART" id="SM00086">
    <property type="entry name" value="PAC"/>
    <property type="match status" value="3"/>
</dbReference>
<dbReference type="InterPro" id="IPR000700">
    <property type="entry name" value="PAS-assoc_C"/>
</dbReference>
<protein>
    <submittedName>
        <fullName evidence="10">EAL domain-containing protein</fullName>
    </submittedName>
</protein>
<dbReference type="InterPro" id="IPR035919">
    <property type="entry name" value="EAL_sf"/>
</dbReference>
<dbReference type="InterPro" id="IPR001610">
    <property type="entry name" value="PAC"/>
</dbReference>
<dbReference type="Proteomes" id="UP001596457">
    <property type="component" value="Unassembled WGS sequence"/>
</dbReference>
<dbReference type="CDD" id="cd00130">
    <property type="entry name" value="PAS"/>
    <property type="match status" value="3"/>
</dbReference>
<dbReference type="PANTHER" id="PTHR44757:SF2">
    <property type="entry name" value="BIOFILM ARCHITECTURE MAINTENANCE PROTEIN MBAA"/>
    <property type="match status" value="1"/>
</dbReference>
<dbReference type="Gene3D" id="3.30.450.350">
    <property type="entry name" value="CHASE domain"/>
    <property type="match status" value="1"/>
</dbReference>
<dbReference type="Gene3D" id="3.20.20.450">
    <property type="entry name" value="EAL domain"/>
    <property type="match status" value="1"/>
</dbReference>
<evidence type="ECO:0000256" key="3">
    <source>
        <dbReference type="ARBA" id="ARBA00022989"/>
    </source>
</evidence>
<evidence type="ECO:0000313" key="10">
    <source>
        <dbReference type="EMBL" id="MFC7463032.1"/>
    </source>
</evidence>
<dbReference type="PROSITE" id="PS50883">
    <property type="entry name" value="EAL"/>
    <property type="match status" value="1"/>
</dbReference>
<evidence type="ECO:0000259" key="8">
    <source>
        <dbReference type="PROSITE" id="PS50883"/>
    </source>
</evidence>
<evidence type="ECO:0000256" key="2">
    <source>
        <dbReference type="ARBA" id="ARBA00022692"/>
    </source>
</evidence>
<evidence type="ECO:0000256" key="4">
    <source>
        <dbReference type="ARBA" id="ARBA00023136"/>
    </source>
</evidence>
<dbReference type="Pfam" id="PF08447">
    <property type="entry name" value="PAS_3"/>
    <property type="match status" value="1"/>
</dbReference>
<evidence type="ECO:0000259" key="6">
    <source>
        <dbReference type="PROSITE" id="PS50113"/>
    </source>
</evidence>
<dbReference type="SUPFAM" id="SSF141868">
    <property type="entry name" value="EAL domain-like"/>
    <property type="match status" value="1"/>
</dbReference>
<dbReference type="InterPro" id="IPR003018">
    <property type="entry name" value="GAF"/>
</dbReference>
<dbReference type="SUPFAM" id="SSF55785">
    <property type="entry name" value="PYP-like sensor domain (PAS domain)"/>
    <property type="match status" value="3"/>
</dbReference>